<accession>A0ABW5RP17</accession>
<reference evidence="3" key="1">
    <citation type="journal article" date="2019" name="Int. J. Syst. Evol. Microbiol.">
        <title>The Global Catalogue of Microorganisms (GCM) 10K type strain sequencing project: providing services to taxonomists for standard genome sequencing and annotation.</title>
        <authorList>
            <consortium name="The Broad Institute Genomics Platform"/>
            <consortium name="The Broad Institute Genome Sequencing Center for Infectious Disease"/>
            <person name="Wu L."/>
            <person name="Ma J."/>
        </authorList>
    </citation>
    <scope>NUCLEOTIDE SEQUENCE [LARGE SCALE GENOMIC DNA]</scope>
    <source>
        <strain evidence="3">KCTC 3913</strain>
    </source>
</reference>
<evidence type="ECO:0000256" key="1">
    <source>
        <dbReference type="SAM" id="MobiDB-lite"/>
    </source>
</evidence>
<keyword evidence="3" id="KW-1185">Reference proteome</keyword>
<comment type="caution">
    <text evidence="2">The sequence shown here is derived from an EMBL/GenBank/DDBJ whole genome shotgun (WGS) entry which is preliminary data.</text>
</comment>
<dbReference type="RefSeq" id="WP_377933809.1">
    <property type="nucleotide sequence ID" value="NZ_JBHUMF010000015.1"/>
</dbReference>
<name>A0ABW5RP17_9BACI</name>
<dbReference type="EMBL" id="JBHUMF010000015">
    <property type="protein sequence ID" value="MFD2680420.1"/>
    <property type="molecule type" value="Genomic_DNA"/>
</dbReference>
<evidence type="ECO:0000313" key="2">
    <source>
        <dbReference type="EMBL" id="MFD2680420.1"/>
    </source>
</evidence>
<organism evidence="2 3">
    <name type="scientific">Bacillus seohaeanensis</name>
    <dbReference type="NCBI Taxonomy" id="284580"/>
    <lineage>
        <taxon>Bacteria</taxon>
        <taxon>Bacillati</taxon>
        <taxon>Bacillota</taxon>
        <taxon>Bacilli</taxon>
        <taxon>Bacillales</taxon>
        <taxon>Bacillaceae</taxon>
        <taxon>Bacillus</taxon>
    </lineage>
</organism>
<evidence type="ECO:0000313" key="3">
    <source>
        <dbReference type="Proteomes" id="UP001597506"/>
    </source>
</evidence>
<feature type="region of interest" description="Disordered" evidence="1">
    <location>
        <begin position="82"/>
        <end position="107"/>
    </location>
</feature>
<gene>
    <name evidence="2" type="ORF">ACFSUL_06595</name>
</gene>
<dbReference type="Proteomes" id="UP001597506">
    <property type="component" value="Unassembled WGS sequence"/>
</dbReference>
<sequence>MKTYLTHLILNTKNWKHNKEKGKTGENMDRKKKEDSFLNNEFTDEKVEGYYGMNRKESIVEGDNLLEEKVKGYYGMEPEESLQTENYAGIENPYLNEHYEDDTDESK</sequence>
<proteinExistence type="predicted"/>
<evidence type="ECO:0008006" key="4">
    <source>
        <dbReference type="Google" id="ProtNLM"/>
    </source>
</evidence>
<protein>
    <recommendedName>
        <fullName evidence="4">DUF4025 domain-containing protein</fullName>
    </recommendedName>
</protein>